<dbReference type="PROSITE" id="PS00356">
    <property type="entry name" value="HTH_LACI_1"/>
    <property type="match status" value="1"/>
</dbReference>
<dbReference type="Gene3D" id="3.40.50.2300">
    <property type="match status" value="2"/>
</dbReference>
<dbReference type="EMBL" id="JARXVQ010000001">
    <property type="protein sequence ID" value="MDH6181349.1"/>
    <property type="molecule type" value="Genomic_DNA"/>
</dbReference>
<gene>
    <name evidence="5" type="ORF">M2152_001531</name>
</gene>
<dbReference type="PROSITE" id="PS50932">
    <property type="entry name" value="HTH_LACI_2"/>
    <property type="match status" value="1"/>
</dbReference>
<dbReference type="InterPro" id="IPR000843">
    <property type="entry name" value="HTH_LacI"/>
</dbReference>
<dbReference type="Proteomes" id="UP001160142">
    <property type="component" value="Unassembled WGS sequence"/>
</dbReference>
<evidence type="ECO:0000313" key="6">
    <source>
        <dbReference type="Proteomes" id="UP001160142"/>
    </source>
</evidence>
<evidence type="ECO:0000256" key="3">
    <source>
        <dbReference type="ARBA" id="ARBA00023163"/>
    </source>
</evidence>
<feature type="domain" description="HTH lacI-type" evidence="4">
    <location>
        <begin position="5"/>
        <end position="59"/>
    </location>
</feature>
<accession>A0ABT6KMX1</accession>
<evidence type="ECO:0000313" key="5">
    <source>
        <dbReference type="EMBL" id="MDH6181349.1"/>
    </source>
</evidence>
<dbReference type="Pfam" id="PF13377">
    <property type="entry name" value="Peripla_BP_3"/>
    <property type="match status" value="1"/>
</dbReference>
<keyword evidence="6" id="KW-1185">Reference proteome</keyword>
<dbReference type="SUPFAM" id="SSF47413">
    <property type="entry name" value="lambda repressor-like DNA-binding domains"/>
    <property type="match status" value="1"/>
</dbReference>
<dbReference type="CDD" id="cd06267">
    <property type="entry name" value="PBP1_LacI_sugar_binding-like"/>
    <property type="match status" value="1"/>
</dbReference>
<dbReference type="InterPro" id="IPR010982">
    <property type="entry name" value="Lambda_DNA-bd_dom_sf"/>
</dbReference>
<evidence type="ECO:0000256" key="1">
    <source>
        <dbReference type="ARBA" id="ARBA00023015"/>
    </source>
</evidence>
<organism evidence="5 6">
    <name type="scientific">Antiquaquibacter oligotrophicus</name>
    <dbReference type="NCBI Taxonomy" id="2880260"/>
    <lineage>
        <taxon>Bacteria</taxon>
        <taxon>Bacillati</taxon>
        <taxon>Actinomycetota</taxon>
        <taxon>Actinomycetes</taxon>
        <taxon>Micrococcales</taxon>
        <taxon>Microbacteriaceae</taxon>
        <taxon>Antiquaquibacter</taxon>
    </lineage>
</organism>
<dbReference type="PANTHER" id="PTHR30146">
    <property type="entry name" value="LACI-RELATED TRANSCRIPTIONAL REPRESSOR"/>
    <property type="match status" value="1"/>
</dbReference>
<dbReference type="PANTHER" id="PTHR30146:SF109">
    <property type="entry name" value="HTH-TYPE TRANSCRIPTIONAL REGULATOR GALS"/>
    <property type="match status" value="1"/>
</dbReference>
<evidence type="ECO:0000259" key="4">
    <source>
        <dbReference type="PROSITE" id="PS50932"/>
    </source>
</evidence>
<proteinExistence type="predicted"/>
<dbReference type="SMART" id="SM00354">
    <property type="entry name" value="HTH_LACI"/>
    <property type="match status" value="1"/>
</dbReference>
<keyword evidence="3" id="KW-0804">Transcription</keyword>
<dbReference type="RefSeq" id="WP_322133666.1">
    <property type="nucleotide sequence ID" value="NZ_CP085036.1"/>
</dbReference>
<dbReference type="Gene3D" id="1.10.260.40">
    <property type="entry name" value="lambda repressor-like DNA-binding domains"/>
    <property type="match status" value="1"/>
</dbReference>
<dbReference type="InterPro" id="IPR028082">
    <property type="entry name" value="Peripla_BP_I"/>
</dbReference>
<dbReference type="CDD" id="cd01392">
    <property type="entry name" value="HTH_LacI"/>
    <property type="match status" value="1"/>
</dbReference>
<comment type="caution">
    <text evidence="5">The sequence shown here is derived from an EMBL/GenBank/DDBJ whole genome shotgun (WGS) entry which is preliminary data.</text>
</comment>
<dbReference type="InterPro" id="IPR046335">
    <property type="entry name" value="LacI/GalR-like_sensor"/>
</dbReference>
<protein>
    <submittedName>
        <fullName evidence="5">LacI family transcriptional regulator</fullName>
    </submittedName>
</protein>
<dbReference type="SUPFAM" id="SSF53822">
    <property type="entry name" value="Periplasmic binding protein-like I"/>
    <property type="match status" value="1"/>
</dbReference>
<keyword evidence="1" id="KW-0805">Transcription regulation</keyword>
<reference evidence="5 6" key="1">
    <citation type="submission" date="2023-04" db="EMBL/GenBank/DDBJ databases">
        <title>Genome Encyclopedia of Bacteria and Archaea VI: Functional Genomics of Type Strains.</title>
        <authorList>
            <person name="Whitman W."/>
        </authorList>
    </citation>
    <scope>NUCLEOTIDE SEQUENCE [LARGE SCALE GENOMIC DNA]</scope>
    <source>
        <strain evidence="5 6">SG_E_30_P1</strain>
    </source>
</reference>
<dbReference type="Pfam" id="PF00356">
    <property type="entry name" value="LacI"/>
    <property type="match status" value="1"/>
</dbReference>
<keyword evidence="2" id="KW-0238">DNA-binding</keyword>
<name>A0ABT6KMX1_9MICO</name>
<sequence>MPKPPTVYDVAAHAGVSIATVSRVIRDPDAVKATTRERVLQSIDALGYVPSASARGLANRRTGVIGLFFPRHDDSGLGEPTVTEQSTVSTIHEQDEQPDNDNLYYDEVLRGAELEASRRGFALMVASATGGELEQLVMDMAGRVDGMAVLAGTVPGEMLERVARHIPVVVLGGDGADDRFDHVHANNGPGMRALAEHVLASGAQSFAYIAGPEGVADDEERFGAFSQVVGDRLVEFLRGDFTRSGGRKAAARVTSDPDAIVCANDQTALGVLDVIQHQSRKPLVTGFDGIAAGRHSTPTLTTVHQPMAELGRAAVYAIAQRIEHPDAPRRTLTLPVTVVVRESAP</sequence>
<evidence type="ECO:0000256" key="2">
    <source>
        <dbReference type="ARBA" id="ARBA00023125"/>
    </source>
</evidence>